<evidence type="ECO:0008006" key="3">
    <source>
        <dbReference type="Google" id="ProtNLM"/>
    </source>
</evidence>
<evidence type="ECO:0000313" key="2">
    <source>
        <dbReference type="Proteomes" id="UP001165124"/>
    </source>
</evidence>
<sequence length="204" mass="21908">MHTVRMGADTGRDDGAVDRYWRRRATVLAAVLGVLVALVYGCGDDEETTADGPTDAPTVPAVTPTVTVTKRVRASPTRRGGACAKEDLVLGLAMTRDVFVGAQRPRFIATIVNVGPGACTYDGDLDVRVTSGPDRIWSSGRCARGASGRLTLLRGVPHVVTVTWDRRRSPDDCRARGLPARPGTYIATARSGDLKPARRVFHLR</sequence>
<gene>
    <name evidence="1" type="ORF">Arub01_40420</name>
</gene>
<name>A0A9W6PZN6_9ACTN</name>
<dbReference type="EMBL" id="BSRZ01000011">
    <property type="protein sequence ID" value="GLW65798.1"/>
    <property type="molecule type" value="Genomic_DNA"/>
</dbReference>
<keyword evidence="2" id="KW-1185">Reference proteome</keyword>
<proteinExistence type="predicted"/>
<accession>A0A9W6PZN6</accession>
<dbReference type="Proteomes" id="UP001165124">
    <property type="component" value="Unassembled WGS sequence"/>
</dbReference>
<comment type="caution">
    <text evidence="1">The sequence shown here is derived from an EMBL/GenBank/DDBJ whole genome shotgun (WGS) entry which is preliminary data.</text>
</comment>
<protein>
    <recommendedName>
        <fullName evidence="3">DUF4232 domain-containing protein</fullName>
    </recommendedName>
</protein>
<reference evidence="1" key="1">
    <citation type="submission" date="2023-02" db="EMBL/GenBank/DDBJ databases">
        <title>Actinomadura rubrobrunea NBRC 14622.</title>
        <authorList>
            <person name="Ichikawa N."/>
            <person name="Sato H."/>
            <person name="Tonouchi N."/>
        </authorList>
    </citation>
    <scope>NUCLEOTIDE SEQUENCE</scope>
    <source>
        <strain evidence="1">NBRC 14622</strain>
    </source>
</reference>
<dbReference type="AlphaFoldDB" id="A0A9W6PZN6"/>
<evidence type="ECO:0000313" key="1">
    <source>
        <dbReference type="EMBL" id="GLW65798.1"/>
    </source>
</evidence>
<organism evidence="1 2">
    <name type="scientific">Actinomadura rubrobrunea</name>
    <dbReference type="NCBI Taxonomy" id="115335"/>
    <lineage>
        <taxon>Bacteria</taxon>
        <taxon>Bacillati</taxon>
        <taxon>Actinomycetota</taxon>
        <taxon>Actinomycetes</taxon>
        <taxon>Streptosporangiales</taxon>
        <taxon>Thermomonosporaceae</taxon>
        <taxon>Actinomadura</taxon>
    </lineage>
</organism>